<evidence type="ECO:0000313" key="3">
    <source>
        <dbReference type="Proteomes" id="UP000095038"/>
    </source>
</evidence>
<dbReference type="SUPFAM" id="SSF51658">
    <property type="entry name" value="Xylose isomerase-like"/>
    <property type="match status" value="1"/>
</dbReference>
<dbReference type="PANTHER" id="PTHR12110:SF21">
    <property type="entry name" value="XYLOSE ISOMERASE-LIKE TIM BARREL DOMAIN-CONTAINING PROTEIN"/>
    <property type="match status" value="1"/>
</dbReference>
<dbReference type="STRING" id="1344418.A0A1D2VHY2"/>
<dbReference type="PANTHER" id="PTHR12110">
    <property type="entry name" value="HYDROXYPYRUVATE ISOMERASE"/>
    <property type="match status" value="1"/>
</dbReference>
<dbReference type="Gene3D" id="3.20.20.150">
    <property type="entry name" value="Divalent-metal-dependent TIM barrel enzymes"/>
    <property type="match status" value="1"/>
</dbReference>
<evidence type="ECO:0000259" key="1">
    <source>
        <dbReference type="Pfam" id="PF01261"/>
    </source>
</evidence>
<dbReference type="Proteomes" id="UP000095038">
    <property type="component" value="Unassembled WGS sequence"/>
</dbReference>
<dbReference type="RefSeq" id="XP_020047394.1">
    <property type="nucleotide sequence ID" value="XM_020189229.1"/>
</dbReference>
<reference evidence="3" key="1">
    <citation type="submission" date="2016-05" db="EMBL/GenBank/DDBJ databases">
        <title>Comparative genomics of biotechnologically important yeasts.</title>
        <authorList>
            <consortium name="DOE Joint Genome Institute"/>
            <person name="Riley R."/>
            <person name="Haridas S."/>
            <person name="Wolfe K.H."/>
            <person name="Lopes M.R."/>
            <person name="Hittinger C.T."/>
            <person name="Goker M."/>
            <person name="Salamov A."/>
            <person name="Wisecaver J."/>
            <person name="Long T.M."/>
            <person name="Aerts A.L."/>
            <person name="Barry K."/>
            <person name="Choi C."/>
            <person name="Clum A."/>
            <person name="Coughlan A.Y."/>
            <person name="Deshpande S."/>
            <person name="Douglass A.P."/>
            <person name="Hanson S.J."/>
            <person name="Klenk H.-P."/>
            <person name="Labutti K."/>
            <person name="Lapidus A."/>
            <person name="Lindquist E."/>
            <person name="Lipzen A."/>
            <person name="Meier-Kolthoff J.P."/>
            <person name="Ohm R.A."/>
            <person name="Otillar R.P."/>
            <person name="Pangilinan J."/>
            <person name="Peng Y."/>
            <person name="Rokas A."/>
            <person name="Rosa C.A."/>
            <person name="Scheuner C."/>
            <person name="Sibirny A.A."/>
            <person name="Slot J.C."/>
            <person name="Stielow J.B."/>
            <person name="Sun H."/>
            <person name="Kurtzman C.P."/>
            <person name="Blackwell M."/>
            <person name="Grigoriev I.V."/>
            <person name="Jeffries T.W."/>
        </authorList>
    </citation>
    <scope>NUCLEOTIDE SEQUENCE [LARGE SCALE GENOMIC DNA]</scope>
    <source>
        <strain evidence="3">DSM 1968</strain>
    </source>
</reference>
<evidence type="ECO:0000313" key="2">
    <source>
        <dbReference type="EMBL" id="ODV61087.1"/>
    </source>
</evidence>
<organism evidence="2 3">
    <name type="scientific">Ascoidea rubescens DSM 1968</name>
    <dbReference type="NCBI Taxonomy" id="1344418"/>
    <lineage>
        <taxon>Eukaryota</taxon>
        <taxon>Fungi</taxon>
        <taxon>Dikarya</taxon>
        <taxon>Ascomycota</taxon>
        <taxon>Saccharomycotina</taxon>
        <taxon>Saccharomycetes</taxon>
        <taxon>Ascoideaceae</taxon>
        <taxon>Ascoidea</taxon>
    </lineage>
</organism>
<gene>
    <name evidence="2" type="ORF">ASCRUDRAFT_146111</name>
</gene>
<dbReference type="InterPro" id="IPR013022">
    <property type="entry name" value="Xyl_isomerase-like_TIM-brl"/>
</dbReference>
<protein>
    <recommendedName>
        <fullName evidence="1">Xylose isomerase-like TIM barrel domain-containing protein</fullName>
    </recommendedName>
</protein>
<dbReference type="GeneID" id="30962865"/>
<dbReference type="OrthoDB" id="5360893at2759"/>
<dbReference type="InterPro" id="IPR050312">
    <property type="entry name" value="IolE/XylAMocC-like"/>
</dbReference>
<dbReference type="InterPro" id="IPR036237">
    <property type="entry name" value="Xyl_isomerase-like_sf"/>
</dbReference>
<proteinExistence type="predicted"/>
<name>A0A1D2VHY2_9ASCO</name>
<dbReference type="Pfam" id="PF01261">
    <property type="entry name" value="AP_endonuc_2"/>
    <property type="match status" value="1"/>
</dbReference>
<keyword evidence="3" id="KW-1185">Reference proteome</keyword>
<feature type="domain" description="Xylose isomerase-like TIM barrel" evidence="1">
    <location>
        <begin position="112"/>
        <end position="347"/>
    </location>
</feature>
<dbReference type="EMBL" id="KV454480">
    <property type="protein sequence ID" value="ODV61087.1"/>
    <property type="molecule type" value="Genomic_DNA"/>
</dbReference>
<accession>A0A1D2VHY2</accession>
<dbReference type="InParanoid" id="A0A1D2VHY2"/>
<dbReference type="AlphaFoldDB" id="A0A1D2VHY2"/>
<sequence>MDRIQTERLNQKEIDIQIKKELEKTEDNSSEDSIYYYDIDQLYYFIKSFNELGNVNRLNKTVIEEFNDENTTEKKSVMPFKNSIAISNSFTREYNDRYDNLLFKLDLISTRNFDSFEMVDIDLKRFSEINNKPMTNASEFLGIYIEDPDNHLNLSISCLQPFRDFDSLKSNEQLNSKIAELKERLQCMRFLGTKLIIVCLNCLDNDNCIKNDENVIKDLKLLSETVSDFDKDFKIAIEILSWSSYVQTLDHLLKIVNKVDRKNLGICFDSFHYLCEFKKNNTEGQFNLEILDQIIVDGRLFFVQLSDSLNIKFNYNNIENFLYYSRNFRVLPFQGDYSEELVSIIQKLLLYRLHENGIELSLECFNPYNINFNESIVSLNYLQLFTIDNVKRDDIKIDKVFVNQKLGQIQFFVENNQTMIDIVKKAFFLGYDIIETIEELNLKFIYNDGKRHKRLVEDGDGKKTFEVCIDKFYSLKLLLFTVFNMEVIRKNNGCYEMGYGSDVKIELKIQDYGLTVSSCFSQTSEVDLKMKIENRNEIENEN</sequence>